<dbReference type="Proteomes" id="UP000887565">
    <property type="component" value="Unplaced"/>
</dbReference>
<protein>
    <submittedName>
        <fullName evidence="3">Uncharacterized protein</fullName>
    </submittedName>
</protein>
<accession>A0A915HJS4</accession>
<organism evidence="2 3">
    <name type="scientific">Romanomermis culicivorax</name>
    <name type="common">Nematode worm</name>
    <dbReference type="NCBI Taxonomy" id="13658"/>
    <lineage>
        <taxon>Eukaryota</taxon>
        <taxon>Metazoa</taxon>
        <taxon>Ecdysozoa</taxon>
        <taxon>Nematoda</taxon>
        <taxon>Enoplea</taxon>
        <taxon>Dorylaimia</taxon>
        <taxon>Mermithida</taxon>
        <taxon>Mermithoidea</taxon>
        <taxon>Mermithidae</taxon>
        <taxon>Romanomermis</taxon>
    </lineage>
</organism>
<reference evidence="3" key="1">
    <citation type="submission" date="2022-11" db="UniProtKB">
        <authorList>
            <consortium name="WormBaseParasite"/>
        </authorList>
    </citation>
    <scope>IDENTIFICATION</scope>
</reference>
<keyword evidence="2" id="KW-1185">Reference proteome</keyword>
<evidence type="ECO:0000256" key="1">
    <source>
        <dbReference type="SAM" id="MobiDB-lite"/>
    </source>
</evidence>
<dbReference type="AlphaFoldDB" id="A0A915HJS4"/>
<feature type="region of interest" description="Disordered" evidence="1">
    <location>
        <begin position="74"/>
        <end position="98"/>
    </location>
</feature>
<dbReference type="WBParaSite" id="nRc.2.0.1.t02233-RA">
    <property type="protein sequence ID" value="nRc.2.0.1.t02233-RA"/>
    <property type="gene ID" value="nRc.2.0.1.g02233"/>
</dbReference>
<sequence length="98" mass="11873">MAERKDQLRKFFDLIMKVPDSNKIELQWVGIFPSKRDAKRIQVKVDFLRMDDKHLVASNVKELVKFNENRKPATIWSNDMTDQQRNDEKKRRQKKQKK</sequence>
<name>A0A915HJS4_ROMCU</name>
<proteinExistence type="predicted"/>
<evidence type="ECO:0000313" key="2">
    <source>
        <dbReference type="Proteomes" id="UP000887565"/>
    </source>
</evidence>
<evidence type="ECO:0000313" key="3">
    <source>
        <dbReference type="WBParaSite" id="nRc.2.0.1.t02233-RA"/>
    </source>
</evidence>